<dbReference type="InterPro" id="IPR002821">
    <property type="entry name" value="Hydantoinase_A"/>
</dbReference>
<feature type="domain" description="Hydantoinase A/oxoprolinase" evidence="1">
    <location>
        <begin position="204"/>
        <end position="499"/>
    </location>
</feature>
<proteinExistence type="predicted"/>
<dbReference type="EMBL" id="CP093313">
    <property type="protein sequence ID" value="UWZ83940.1"/>
    <property type="molecule type" value="Genomic_DNA"/>
</dbReference>
<organism evidence="4 5">
    <name type="scientific">Occallatibacter riparius</name>
    <dbReference type="NCBI Taxonomy" id="1002689"/>
    <lineage>
        <taxon>Bacteria</taxon>
        <taxon>Pseudomonadati</taxon>
        <taxon>Acidobacteriota</taxon>
        <taxon>Terriglobia</taxon>
        <taxon>Terriglobales</taxon>
        <taxon>Acidobacteriaceae</taxon>
        <taxon>Occallatibacter</taxon>
    </lineage>
</organism>
<evidence type="ECO:0000259" key="2">
    <source>
        <dbReference type="Pfam" id="PF05378"/>
    </source>
</evidence>
<dbReference type="Pfam" id="PF05378">
    <property type="entry name" value="Hydant_A_N"/>
    <property type="match status" value="1"/>
</dbReference>
<dbReference type="Pfam" id="PF01968">
    <property type="entry name" value="Hydantoinase_A"/>
    <property type="match status" value="1"/>
</dbReference>
<evidence type="ECO:0000259" key="1">
    <source>
        <dbReference type="Pfam" id="PF01968"/>
    </source>
</evidence>
<sequence>MVGESPGNAEAAMERVAIDTGGTFTDCVMLREGKLVALKVFSTPRDPGESVLNGLRELGVRGAVVVRHGTTVGTNAMLERKGARVAFVTTAGFEDTIAIGRQARAKLYDWFQPAPVCLVPAGLRFGVEERTSAEGERLRVPSKEQLKRLVERVRAAGVDAIALSLLFSFANDANERTVAAALDGLGLPLSLSHKILPEFREYERGSTVVANAYLAPLVGRYLGKLAGAIEGEASSCAISWSRLGSRLEVMQSSGGIISARVAAEEPVRTVLSGPAGGVVGAYKLASAAGFERIIGFDMGGTSTDVCLVDAGAGGLRISNESVVSGVPLGVPMLDIHTAGAGGGSLARFDAGGMLRVGPESAGAMPGPICYGRGELPTVTDANLILGRLDTESFLGGAVKLDLERTRHFMEQAKGPLASVEAFAAGILRVIETEMAKAIRVISIERGFDPRDFALVAFGGGGPVHACALARALRVPRVLVPMLPGALSAVGILLADTMREYSRTVMLPLGAEIDAVFTEMERGGREEFEREGLEGVSQRSCDLRYRGQGYELNVPFGKSMAEEFHRLHERRYGFASAERPVEIVNVRVRMVAPAPAFEQMREKVHEGDGGHALVSTRDVYFEGEWVATGVYDRERLRAGDVFVGPAIVTEYSSATVVPRGDVLRVDELRNLVIEVRA</sequence>
<keyword evidence="5" id="KW-1185">Reference proteome</keyword>
<dbReference type="Pfam" id="PF19278">
    <property type="entry name" value="Hydant_A_C"/>
    <property type="match status" value="1"/>
</dbReference>
<feature type="domain" description="Acetophenone carboxylase-like C-terminal" evidence="3">
    <location>
        <begin position="509"/>
        <end position="668"/>
    </location>
</feature>
<reference evidence="4" key="1">
    <citation type="submission" date="2021-04" db="EMBL/GenBank/DDBJ databases">
        <title>Phylogenetic analysis of Acidobacteriaceae.</title>
        <authorList>
            <person name="Qiu L."/>
            <person name="Zhang Q."/>
        </authorList>
    </citation>
    <scope>NUCLEOTIDE SEQUENCE</scope>
    <source>
        <strain evidence="4">DSM 25168</strain>
    </source>
</reference>
<dbReference type="AlphaFoldDB" id="A0A9J7BM28"/>
<dbReference type="InterPro" id="IPR049517">
    <property type="entry name" value="ACX-like_C"/>
</dbReference>
<feature type="domain" description="Hydantoinase/oxoprolinase N-terminal" evidence="2">
    <location>
        <begin position="15"/>
        <end position="182"/>
    </location>
</feature>
<gene>
    <name evidence="4" type="ORF">MOP44_25700</name>
</gene>
<name>A0A9J7BM28_9BACT</name>
<dbReference type="InterPro" id="IPR008040">
    <property type="entry name" value="Hydant_A_N"/>
</dbReference>
<evidence type="ECO:0000313" key="4">
    <source>
        <dbReference type="EMBL" id="UWZ83940.1"/>
    </source>
</evidence>
<dbReference type="PANTHER" id="PTHR11365:SF23">
    <property type="entry name" value="HYPOTHETICAL 5-OXOPROLINASE (EUROFUNG)-RELATED"/>
    <property type="match status" value="1"/>
</dbReference>
<dbReference type="PANTHER" id="PTHR11365">
    <property type="entry name" value="5-OXOPROLINASE RELATED"/>
    <property type="match status" value="1"/>
</dbReference>
<dbReference type="GO" id="GO:0006749">
    <property type="term" value="P:glutathione metabolic process"/>
    <property type="evidence" value="ECO:0007669"/>
    <property type="project" value="TreeGrafter"/>
</dbReference>
<dbReference type="GO" id="GO:0005829">
    <property type="term" value="C:cytosol"/>
    <property type="evidence" value="ECO:0007669"/>
    <property type="project" value="TreeGrafter"/>
</dbReference>
<evidence type="ECO:0000259" key="3">
    <source>
        <dbReference type="Pfam" id="PF19278"/>
    </source>
</evidence>
<evidence type="ECO:0000313" key="5">
    <source>
        <dbReference type="Proteomes" id="UP001059380"/>
    </source>
</evidence>
<dbReference type="GO" id="GO:0017168">
    <property type="term" value="F:5-oxoprolinase (ATP-hydrolyzing) activity"/>
    <property type="evidence" value="ECO:0007669"/>
    <property type="project" value="TreeGrafter"/>
</dbReference>
<dbReference type="InterPro" id="IPR045079">
    <property type="entry name" value="Oxoprolinase-like"/>
</dbReference>
<dbReference type="Proteomes" id="UP001059380">
    <property type="component" value="Chromosome"/>
</dbReference>
<protein>
    <submittedName>
        <fullName evidence="4">Hydantoinase/oxoprolinase family protein</fullName>
    </submittedName>
</protein>
<dbReference type="RefSeq" id="WP_260793444.1">
    <property type="nucleotide sequence ID" value="NZ_CP093313.1"/>
</dbReference>
<accession>A0A9J7BM28</accession>
<dbReference type="KEGG" id="orp:MOP44_25700"/>